<dbReference type="SUPFAM" id="SSF51316">
    <property type="entry name" value="Mss4-like"/>
    <property type="match status" value="1"/>
</dbReference>
<evidence type="ECO:0000256" key="1">
    <source>
        <dbReference type="ARBA" id="ARBA00005495"/>
    </source>
</evidence>
<feature type="non-terminal residue" evidence="6">
    <location>
        <position position="104"/>
    </location>
</feature>
<organism evidence="6">
    <name type="scientific">Hellea balneolensis</name>
    <dbReference type="NCBI Taxonomy" id="287478"/>
    <lineage>
        <taxon>Bacteria</taxon>
        <taxon>Pseudomonadati</taxon>
        <taxon>Pseudomonadota</taxon>
        <taxon>Alphaproteobacteria</taxon>
        <taxon>Maricaulales</taxon>
        <taxon>Robiginitomaculaceae</taxon>
        <taxon>Hellea</taxon>
    </lineage>
</organism>
<dbReference type="PANTHER" id="PTHR33337">
    <property type="entry name" value="GFA DOMAIN-CONTAINING PROTEIN"/>
    <property type="match status" value="1"/>
</dbReference>
<feature type="domain" description="CENP-V/GFA" evidence="5">
    <location>
        <begin position="4"/>
        <end position="104"/>
    </location>
</feature>
<dbReference type="EMBL" id="DRMJ01000423">
    <property type="protein sequence ID" value="HHL43559.1"/>
    <property type="molecule type" value="Genomic_DNA"/>
</dbReference>
<dbReference type="PROSITE" id="PS51891">
    <property type="entry name" value="CENP_V_GFA"/>
    <property type="match status" value="1"/>
</dbReference>
<evidence type="ECO:0000259" key="5">
    <source>
        <dbReference type="PROSITE" id="PS51891"/>
    </source>
</evidence>
<dbReference type="Pfam" id="PF04828">
    <property type="entry name" value="GFA"/>
    <property type="match status" value="1"/>
</dbReference>
<keyword evidence="4" id="KW-0456">Lyase</keyword>
<dbReference type="Gene3D" id="3.90.1590.10">
    <property type="entry name" value="glutathione-dependent formaldehyde- activating enzyme (gfa)"/>
    <property type="match status" value="1"/>
</dbReference>
<dbReference type="InterPro" id="IPR006913">
    <property type="entry name" value="CENP-V/GFA"/>
</dbReference>
<dbReference type="InterPro" id="IPR011057">
    <property type="entry name" value="Mss4-like_sf"/>
</dbReference>
<keyword evidence="3" id="KW-0862">Zinc</keyword>
<accession>A0A7C5QSL3</accession>
<comment type="similarity">
    <text evidence="1">Belongs to the Gfa family.</text>
</comment>
<dbReference type="GO" id="GO:0016846">
    <property type="term" value="F:carbon-sulfur lyase activity"/>
    <property type="evidence" value="ECO:0007669"/>
    <property type="project" value="InterPro"/>
</dbReference>
<dbReference type="AlphaFoldDB" id="A0A7C5QSL3"/>
<protein>
    <submittedName>
        <fullName evidence="6">GFA family protein</fullName>
    </submittedName>
</protein>
<evidence type="ECO:0000256" key="2">
    <source>
        <dbReference type="ARBA" id="ARBA00022723"/>
    </source>
</evidence>
<dbReference type="PANTHER" id="PTHR33337:SF40">
    <property type="entry name" value="CENP-V_GFA DOMAIN-CONTAINING PROTEIN-RELATED"/>
    <property type="match status" value="1"/>
</dbReference>
<sequence>MTELTGKCLCGSVEFTTPMPDHIDACHCSMCQNWTGGPFIGADYRNGGVEIIKGDTLQWYESSDWAKRGFCNKCGASLFYCLKDNDEFWAIAAGALNMPSGQAL</sequence>
<gene>
    <name evidence="6" type="ORF">ENJ42_08080</name>
</gene>
<evidence type="ECO:0000313" key="6">
    <source>
        <dbReference type="EMBL" id="HHL43559.1"/>
    </source>
</evidence>
<evidence type="ECO:0000256" key="3">
    <source>
        <dbReference type="ARBA" id="ARBA00022833"/>
    </source>
</evidence>
<dbReference type="Proteomes" id="UP000885830">
    <property type="component" value="Unassembled WGS sequence"/>
</dbReference>
<comment type="caution">
    <text evidence="6">The sequence shown here is derived from an EMBL/GenBank/DDBJ whole genome shotgun (WGS) entry which is preliminary data.</text>
</comment>
<name>A0A7C5QSL3_9PROT</name>
<keyword evidence="2" id="KW-0479">Metal-binding</keyword>
<evidence type="ECO:0000256" key="4">
    <source>
        <dbReference type="ARBA" id="ARBA00023239"/>
    </source>
</evidence>
<dbReference type="GO" id="GO:0046872">
    <property type="term" value="F:metal ion binding"/>
    <property type="evidence" value="ECO:0007669"/>
    <property type="project" value="UniProtKB-KW"/>
</dbReference>
<reference evidence="6" key="1">
    <citation type="journal article" date="2020" name="mSystems">
        <title>Genome- and Community-Level Interaction Insights into Carbon Utilization and Element Cycling Functions of Hydrothermarchaeota in Hydrothermal Sediment.</title>
        <authorList>
            <person name="Zhou Z."/>
            <person name="Liu Y."/>
            <person name="Xu W."/>
            <person name="Pan J."/>
            <person name="Luo Z.H."/>
            <person name="Li M."/>
        </authorList>
    </citation>
    <scope>NUCLEOTIDE SEQUENCE [LARGE SCALE GENOMIC DNA]</scope>
    <source>
        <strain evidence="6">HyVt-485</strain>
    </source>
</reference>
<proteinExistence type="inferred from homology"/>